<comment type="caution">
    <text evidence="1">The sequence shown here is derived from an EMBL/GenBank/DDBJ whole genome shotgun (WGS) entry which is preliminary data.</text>
</comment>
<reference evidence="1" key="2">
    <citation type="journal article" date="2022" name="New Phytol.">
        <title>Evolutionary transition to the ectomycorrhizal habit in the genomes of a hyperdiverse lineage of mushroom-forming fungi.</title>
        <authorList>
            <person name="Looney B."/>
            <person name="Miyauchi S."/>
            <person name="Morin E."/>
            <person name="Drula E."/>
            <person name="Courty P.E."/>
            <person name="Kohler A."/>
            <person name="Kuo A."/>
            <person name="LaButti K."/>
            <person name="Pangilinan J."/>
            <person name="Lipzen A."/>
            <person name="Riley R."/>
            <person name="Andreopoulos W."/>
            <person name="He G."/>
            <person name="Johnson J."/>
            <person name="Nolan M."/>
            <person name="Tritt A."/>
            <person name="Barry K.W."/>
            <person name="Grigoriev I.V."/>
            <person name="Nagy L.G."/>
            <person name="Hibbett D."/>
            <person name="Henrissat B."/>
            <person name="Matheny P.B."/>
            <person name="Labbe J."/>
            <person name="Martin F.M."/>
        </authorList>
    </citation>
    <scope>NUCLEOTIDE SEQUENCE</scope>
    <source>
        <strain evidence="1">HHB10654</strain>
    </source>
</reference>
<name>A0ACB8SX13_9AGAM</name>
<organism evidence="1 2">
    <name type="scientific">Artomyces pyxidatus</name>
    <dbReference type="NCBI Taxonomy" id="48021"/>
    <lineage>
        <taxon>Eukaryota</taxon>
        <taxon>Fungi</taxon>
        <taxon>Dikarya</taxon>
        <taxon>Basidiomycota</taxon>
        <taxon>Agaricomycotina</taxon>
        <taxon>Agaricomycetes</taxon>
        <taxon>Russulales</taxon>
        <taxon>Auriscalpiaceae</taxon>
        <taxon>Artomyces</taxon>
    </lineage>
</organism>
<sequence>MSVVIQILNVLLAGAALYLVKKLTEKKPPGRRIPGPKGLPIIGNLLDVPQEDEYRVFSAWQKKYGDIFQMNVLGQPLIILNSPKLCVEMLNKKSLIYSSRPHLPMACDLVGWKDVLVLLPYNDKFKACRRMMQSVIGTRSSVDQFRNTLEAESQHMVRRLINEPENFVGPVRKAVGSIILMISHGYKVKSETDSLVRVADEATDQLGVLLSPGMFAVDLLPFLRYIPEWFPGGSFHKVAREWRHTLFDLTDKSYEFVLEQMAAGTAVPNFVTNLLEGKKNLSAQETEEIKWAASSLYSGGADTPVSAMSSFFLAMTMYPEVQKKCQAEIDSIVGTDRLPTFSDRDSLPYIATMIKEVIRWGPTTPLGAPHCLERDDVHDGYFIPKGSIILANIWHFLHDPEVYPDPMKFDPDRLIASPGKPAQMDPFDVCFGYGRRACPGNQLAQSIMYIFAASILSVFNIEKVSINGVVQEPSHEFTSGVLVRPKPFKCILKPRSAKAEALIRSLDDFHSDPTA</sequence>
<dbReference type="EMBL" id="MU277217">
    <property type="protein sequence ID" value="KAI0060742.1"/>
    <property type="molecule type" value="Genomic_DNA"/>
</dbReference>
<dbReference type="Proteomes" id="UP000814140">
    <property type="component" value="Unassembled WGS sequence"/>
</dbReference>
<gene>
    <name evidence="1" type="ORF">BV25DRAFT_1871127</name>
</gene>
<protein>
    <submittedName>
        <fullName evidence="1">Cytochrome P450</fullName>
    </submittedName>
</protein>
<evidence type="ECO:0000313" key="1">
    <source>
        <dbReference type="EMBL" id="KAI0060742.1"/>
    </source>
</evidence>
<proteinExistence type="predicted"/>
<reference evidence="1" key="1">
    <citation type="submission" date="2021-03" db="EMBL/GenBank/DDBJ databases">
        <authorList>
            <consortium name="DOE Joint Genome Institute"/>
            <person name="Ahrendt S."/>
            <person name="Looney B.P."/>
            <person name="Miyauchi S."/>
            <person name="Morin E."/>
            <person name="Drula E."/>
            <person name="Courty P.E."/>
            <person name="Chicoki N."/>
            <person name="Fauchery L."/>
            <person name="Kohler A."/>
            <person name="Kuo A."/>
            <person name="Labutti K."/>
            <person name="Pangilinan J."/>
            <person name="Lipzen A."/>
            <person name="Riley R."/>
            <person name="Andreopoulos W."/>
            <person name="He G."/>
            <person name="Johnson J."/>
            <person name="Barry K.W."/>
            <person name="Grigoriev I.V."/>
            <person name="Nagy L."/>
            <person name="Hibbett D."/>
            <person name="Henrissat B."/>
            <person name="Matheny P.B."/>
            <person name="Labbe J."/>
            <person name="Martin F."/>
        </authorList>
    </citation>
    <scope>NUCLEOTIDE SEQUENCE</scope>
    <source>
        <strain evidence="1">HHB10654</strain>
    </source>
</reference>
<keyword evidence="2" id="KW-1185">Reference proteome</keyword>
<evidence type="ECO:0000313" key="2">
    <source>
        <dbReference type="Proteomes" id="UP000814140"/>
    </source>
</evidence>
<accession>A0ACB8SX13</accession>